<accession>A0A545TM64</accession>
<dbReference type="RefSeq" id="WP_142905011.1">
    <property type="nucleotide sequence ID" value="NZ_ML660094.1"/>
</dbReference>
<evidence type="ECO:0000313" key="2">
    <source>
        <dbReference type="Proteomes" id="UP000319732"/>
    </source>
</evidence>
<sequence length="86" mass="9504">MIDGITSKLASPEHTKQQADKLIADSNDLIRFAASSCDIPAFTPVELVIPQMIDPAKIKAVEPPAIENYFNYAENVWKDIQDSGQE</sequence>
<protein>
    <submittedName>
        <fullName evidence="1">Uncharacterized protein</fullName>
    </submittedName>
</protein>
<dbReference type="AlphaFoldDB" id="A0A545TM64"/>
<keyword evidence="2" id="KW-1185">Reference proteome</keyword>
<gene>
    <name evidence="1" type="ORF">FKG94_14275</name>
</gene>
<dbReference type="EMBL" id="VHSG01000013">
    <property type="protein sequence ID" value="TQV78231.1"/>
    <property type="molecule type" value="Genomic_DNA"/>
</dbReference>
<name>A0A545TM64_9GAMM</name>
<comment type="caution">
    <text evidence="1">The sequence shown here is derived from an EMBL/GenBank/DDBJ whole genome shotgun (WGS) entry which is preliminary data.</text>
</comment>
<proteinExistence type="predicted"/>
<evidence type="ECO:0000313" key="1">
    <source>
        <dbReference type="EMBL" id="TQV78231.1"/>
    </source>
</evidence>
<reference evidence="1 2" key="1">
    <citation type="submission" date="2019-06" db="EMBL/GenBank/DDBJ databases">
        <title>Whole genome sequence for Cellvibrionaceae sp. R142.</title>
        <authorList>
            <person name="Wang G."/>
        </authorList>
    </citation>
    <scope>NUCLEOTIDE SEQUENCE [LARGE SCALE GENOMIC DNA]</scope>
    <source>
        <strain evidence="1 2">R142</strain>
    </source>
</reference>
<organism evidence="1 2">
    <name type="scientific">Exilibacterium tricleocarpae</name>
    <dbReference type="NCBI Taxonomy" id="2591008"/>
    <lineage>
        <taxon>Bacteria</taxon>
        <taxon>Pseudomonadati</taxon>
        <taxon>Pseudomonadota</taxon>
        <taxon>Gammaproteobacteria</taxon>
        <taxon>Cellvibrionales</taxon>
        <taxon>Cellvibrionaceae</taxon>
        <taxon>Exilibacterium</taxon>
    </lineage>
</organism>
<dbReference type="Proteomes" id="UP000319732">
    <property type="component" value="Unassembled WGS sequence"/>
</dbReference>